<evidence type="ECO:0000313" key="2">
    <source>
        <dbReference type="EMBL" id="KAJ1116738.1"/>
    </source>
</evidence>
<feature type="region of interest" description="Disordered" evidence="1">
    <location>
        <begin position="51"/>
        <end position="141"/>
    </location>
</feature>
<name>A0AAV7NKX3_PLEWA</name>
<evidence type="ECO:0000256" key="1">
    <source>
        <dbReference type="SAM" id="MobiDB-lite"/>
    </source>
</evidence>
<protein>
    <submittedName>
        <fullName evidence="2">Uncharacterized protein</fullName>
    </submittedName>
</protein>
<keyword evidence="3" id="KW-1185">Reference proteome</keyword>
<accession>A0AAV7NKX3</accession>
<reference evidence="2" key="1">
    <citation type="journal article" date="2022" name="bioRxiv">
        <title>Sequencing and chromosome-scale assembly of the giantPleurodeles waltlgenome.</title>
        <authorList>
            <person name="Brown T."/>
            <person name="Elewa A."/>
            <person name="Iarovenko S."/>
            <person name="Subramanian E."/>
            <person name="Araus A.J."/>
            <person name="Petzold A."/>
            <person name="Susuki M."/>
            <person name="Suzuki K.-i.T."/>
            <person name="Hayashi T."/>
            <person name="Toyoda A."/>
            <person name="Oliveira C."/>
            <person name="Osipova E."/>
            <person name="Leigh N.D."/>
            <person name="Simon A."/>
            <person name="Yun M.H."/>
        </authorList>
    </citation>
    <scope>NUCLEOTIDE SEQUENCE</scope>
    <source>
        <strain evidence="2">20211129_DDA</strain>
        <tissue evidence="2">Liver</tissue>
    </source>
</reference>
<sequence>MEWHLAGCWRWAQAAGAGPKNSAVGPEVMDTLYNSAGGCARPFDDHVARERTGRPAVVPETTKRLAEAPSAEEHPAEGRGLRPHSHTDASRGVKDLATEPINLEKLMPSRGQKRGQQGWIPLGGTDNISAGQEGFSGPSCE</sequence>
<organism evidence="2 3">
    <name type="scientific">Pleurodeles waltl</name>
    <name type="common">Iberian ribbed newt</name>
    <dbReference type="NCBI Taxonomy" id="8319"/>
    <lineage>
        <taxon>Eukaryota</taxon>
        <taxon>Metazoa</taxon>
        <taxon>Chordata</taxon>
        <taxon>Craniata</taxon>
        <taxon>Vertebrata</taxon>
        <taxon>Euteleostomi</taxon>
        <taxon>Amphibia</taxon>
        <taxon>Batrachia</taxon>
        <taxon>Caudata</taxon>
        <taxon>Salamandroidea</taxon>
        <taxon>Salamandridae</taxon>
        <taxon>Pleurodelinae</taxon>
        <taxon>Pleurodeles</taxon>
    </lineage>
</organism>
<dbReference type="AlphaFoldDB" id="A0AAV7NKX3"/>
<gene>
    <name evidence="2" type="ORF">NDU88_004944</name>
</gene>
<feature type="compositionally biased region" description="Basic and acidic residues" evidence="1">
    <location>
        <begin position="61"/>
        <end position="97"/>
    </location>
</feature>
<dbReference type="Proteomes" id="UP001066276">
    <property type="component" value="Chromosome 8"/>
</dbReference>
<comment type="caution">
    <text evidence="2">The sequence shown here is derived from an EMBL/GenBank/DDBJ whole genome shotgun (WGS) entry which is preliminary data.</text>
</comment>
<dbReference type="EMBL" id="JANPWB010000012">
    <property type="protein sequence ID" value="KAJ1116738.1"/>
    <property type="molecule type" value="Genomic_DNA"/>
</dbReference>
<proteinExistence type="predicted"/>
<evidence type="ECO:0000313" key="3">
    <source>
        <dbReference type="Proteomes" id="UP001066276"/>
    </source>
</evidence>